<gene>
    <name evidence="2" type="ORF">US19_C0053G0005</name>
</gene>
<dbReference type="Proteomes" id="UP000034492">
    <property type="component" value="Unassembled WGS sequence"/>
</dbReference>
<keyword evidence="1" id="KW-0812">Transmembrane</keyword>
<name>A0A0G0F0M9_9BACT</name>
<keyword evidence="1" id="KW-1133">Transmembrane helix</keyword>
<reference evidence="2 3" key="1">
    <citation type="journal article" date="2015" name="Nature">
        <title>rRNA introns, odd ribosomes, and small enigmatic genomes across a large radiation of phyla.</title>
        <authorList>
            <person name="Brown C.T."/>
            <person name="Hug L.A."/>
            <person name="Thomas B.C."/>
            <person name="Sharon I."/>
            <person name="Castelle C.J."/>
            <person name="Singh A."/>
            <person name="Wilkins M.J."/>
            <person name="Williams K.H."/>
            <person name="Banfield J.F."/>
        </authorList>
    </citation>
    <scope>NUCLEOTIDE SEQUENCE [LARGE SCALE GENOMIC DNA]</scope>
</reference>
<keyword evidence="1" id="KW-0472">Membrane</keyword>
<proteinExistence type="predicted"/>
<sequence>MKFGIRMPSLKRRIAARTSWKRYVRHSMGLKAPKGMGILTNPKKALYNKVYNKTSVSVDDLLRAPSHKSNNSSATQRSTIDNQYPTGIEISNTGNIIRSSSKALTVTSKNFEELRKQITDIYNQRVELLKKLSSAKTKQFFITLVHFGSYLVIVGFFYKKIADARKAQQEVVIDLEKQVSETFVQLTFADKSQLEKSWLNCIDTFKELMDSEKIWDITYAEGVDRVKTRTVAQTATKRTPISKTDREIEFVKSDLPHLFLPNTNGPDLFFYPTFLLLFKDNQEFGIFDLKEVKATMKLSGYVEEESVPKDTEIIQHTWKKANKDGSMDKRFKGNYQIPIVKYGDMTFESEGGLEESFMFSNFDAFTEFAKTYEYHVSLLGKL</sequence>
<evidence type="ECO:0000313" key="2">
    <source>
        <dbReference type="EMBL" id="KKQ07215.1"/>
    </source>
</evidence>
<organism evidence="2 3">
    <name type="scientific">Candidatus Daviesbacteria bacterium GW2011_GWB1_36_5</name>
    <dbReference type="NCBI Taxonomy" id="1618426"/>
    <lineage>
        <taxon>Bacteria</taxon>
        <taxon>Candidatus Daviesiibacteriota</taxon>
    </lineage>
</organism>
<evidence type="ECO:0000256" key="1">
    <source>
        <dbReference type="SAM" id="Phobius"/>
    </source>
</evidence>
<dbReference type="AlphaFoldDB" id="A0A0G0F0M9"/>
<accession>A0A0G0F0M9</accession>
<feature type="transmembrane region" description="Helical" evidence="1">
    <location>
        <begin position="140"/>
        <end position="158"/>
    </location>
</feature>
<dbReference type="EMBL" id="LBSA01000053">
    <property type="protein sequence ID" value="KKQ07215.1"/>
    <property type="molecule type" value="Genomic_DNA"/>
</dbReference>
<protein>
    <submittedName>
        <fullName evidence="2">Uncharacterized protein</fullName>
    </submittedName>
</protein>
<dbReference type="PATRIC" id="fig|1618426.3.peg.1231"/>
<evidence type="ECO:0000313" key="3">
    <source>
        <dbReference type="Proteomes" id="UP000034492"/>
    </source>
</evidence>
<comment type="caution">
    <text evidence="2">The sequence shown here is derived from an EMBL/GenBank/DDBJ whole genome shotgun (WGS) entry which is preliminary data.</text>
</comment>